<accession>A0ABY8U8K4</accession>
<keyword evidence="7" id="KW-1185">Reference proteome</keyword>
<evidence type="ECO:0000256" key="3">
    <source>
        <dbReference type="ARBA" id="ARBA00023002"/>
    </source>
</evidence>
<dbReference type="InterPro" id="IPR036509">
    <property type="entry name" value="Met_Sox_Rdtase_MsrA_sf"/>
</dbReference>
<protein>
    <recommendedName>
        <fullName evidence="2">peptide-methionine (S)-S-oxide reductase</fullName>
        <ecNumber evidence="2">1.8.4.11</ecNumber>
    </recommendedName>
    <alternativeName>
        <fullName evidence="4">Peptide-methionine (S)-S-oxide reductase</fullName>
    </alternativeName>
</protein>
<organism evidence="6 7">
    <name type="scientific">Tetradesmus obliquus</name>
    <name type="common">Green alga</name>
    <name type="synonym">Acutodesmus obliquus</name>
    <dbReference type="NCBI Taxonomy" id="3088"/>
    <lineage>
        <taxon>Eukaryota</taxon>
        <taxon>Viridiplantae</taxon>
        <taxon>Chlorophyta</taxon>
        <taxon>core chlorophytes</taxon>
        <taxon>Chlorophyceae</taxon>
        <taxon>CS clade</taxon>
        <taxon>Sphaeropleales</taxon>
        <taxon>Scenedesmaceae</taxon>
        <taxon>Tetradesmus</taxon>
    </lineage>
</organism>
<dbReference type="Pfam" id="PF01625">
    <property type="entry name" value="PMSR"/>
    <property type="match status" value="1"/>
</dbReference>
<dbReference type="EC" id="1.8.4.11" evidence="2"/>
<comment type="similarity">
    <text evidence="1">Belongs to the MsrA Met sulfoxide reductase family.</text>
</comment>
<name>A0ABY8U8K4_TETOB</name>
<gene>
    <name evidence="6" type="ORF">OEZ85_013902</name>
</gene>
<dbReference type="Proteomes" id="UP001244341">
    <property type="component" value="Chromosome 8b"/>
</dbReference>
<reference evidence="6 7" key="1">
    <citation type="submission" date="2023-05" db="EMBL/GenBank/DDBJ databases">
        <title>A 100% complete, gapless, phased diploid assembly of the Scenedesmus obliquus UTEX 3031 genome.</title>
        <authorList>
            <person name="Biondi T.C."/>
            <person name="Hanschen E.R."/>
            <person name="Kwon T."/>
            <person name="Eng W."/>
            <person name="Kruse C.P.S."/>
            <person name="Koehler S.I."/>
            <person name="Kunde Y."/>
            <person name="Gleasner C.D."/>
            <person name="You Mak K.T."/>
            <person name="Polle J."/>
            <person name="Hovde B.T."/>
            <person name="Starkenburg S.R."/>
        </authorList>
    </citation>
    <scope>NUCLEOTIDE SEQUENCE [LARGE SCALE GENOMIC DNA]</scope>
    <source>
        <strain evidence="6 7">DOE0152z</strain>
    </source>
</reference>
<sequence length="310" mass="33309">MAHCLKAAGQHRAFSSQAQNGARRTAIVKPTTQLLASRNEQHATDSQQHHAGSMIAAAALAAAALCSSPNMALAAEDAAATTGNAAVPTAYFGNGCFWGRQKDFVDTELRLGRTSPADISALVGYAGGKATGPDGKVCYYYNGDPRTIYERLGHAEVVQVALSQQQQDAQQEFQAFADTYFKQFQQAPRGRGMMRLDPQDAGPGYRNVVGLPGGVSSPYYKLLQAANVNGMELREGKGNVYERGQAVEGDEINVVWVVDSDELPFYRAEVYHQFHNGLGKAFSPAYTRDLKQAVLSAGKIAPTGCLEVPF</sequence>
<proteinExistence type="inferred from homology"/>
<evidence type="ECO:0000256" key="1">
    <source>
        <dbReference type="ARBA" id="ARBA00005591"/>
    </source>
</evidence>
<evidence type="ECO:0000256" key="2">
    <source>
        <dbReference type="ARBA" id="ARBA00012502"/>
    </source>
</evidence>
<evidence type="ECO:0000313" key="6">
    <source>
        <dbReference type="EMBL" id="WIA16988.1"/>
    </source>
</evidence>
<dbReference type="Gene3D" id="3.30.1060.10">
    <property type="entry name" value="Peptide methionine sulphoxide reductase MsrA"/>
    <property type="match status" value="1"/>
</dbReference>
<evidence type="ECO:0000313" key="7">
    <source>
        <dbReference type="Proteomes" id="UP001244341"/>
    </source>
</evidence>
<evidence type="ECO:0000256" key="4">
    <source>
        <dbReference type="ARBA" id="ARBA00030643"/>
    </source>
</evidence>
<feature type="domain" description="Peptide methionine sulphoxide reductase MsrA" evidence="5">
    <location>
        <begin position="89"/>
        <end position="176"/>
    </location>
</feature>
<dbReference type="EMBL" id="CP126215">
    <property type="protein sequence ID" value="WIA16988.1"/>
    <property type="molecule type" value="Genomic_DNA"/>
</dbReference>
<keyword evidence="3" id="KW-0560">Oxidoreductase</keyword>
<evidence type="ECO:0000259" key="5">
    <source>
        <dbReference type="Pfam" id="PF01625"/>
    </source>
</evidence>
<dbReference type="InterPro" id="IPR002569">
    <property type="entry name" value="Met_Sox_Rdtase_MsrA_dom"/>
</dbReference>
<dbReference type="SUPFAM" id="SSF55068">
    <property type="entry name" value="Peptide methionine sulfoxide reductase"/>
    <property type="match status" value="1"/>
</dbReference>